<feature type="region of interest" description="Disordered" evidence="1">
    <location>
        <begin position="1"/>
        <end position="67"/>
    </location>
</feature>
<feature type="region of interest" description="Disordered" evidence="1">
    <location>
        <begin position="106"/>
        <end position="198"/>
    </location>
</feature>
<evidence type="ECO:0000313" key="3">
    <source>
        <dbReference type="Proteomes" id="UP000250140"/>
    </source>
</evidence>
<dbReference type="EMBL" id="KV748508">
    <property type="protein sequence ID" value="OCL14920.1"/>
    <property type="molecule type" value="Genomic_DNA"/>
</dbReference>
<reference evidence="2 3" key="1">
    <citation type="journal article" date="2016" name="Nat. Commun.">
        <title>Ectomycorrhizal ecology is imprinted in the genome of the dominant symbiotic fungus Cenococcum geophilum.</title>
        <authorList>
            <consortium name="DOE Joint Genome Institute"/>
            <person name="Peter M."/>
            <person name="Kohler A."/>
            <person name="Ohm R.A."/>
            <person name="Kuo A."/>
            <person name="Krutzmann J."/>
            <person name="Morin E."/>
            <person name="Arend M."/>
            <person name="Barry K.W."/>
            <person name="Binder M."/>
            <person name="Choi C."/>
            <person name="Clum A."/>
            <person name="Copeland A."/>
            <person name="Grisel N."/>
            <person name="Haridas S."/>
            <person name="Kipfer T."/>
            <person name="LaButti K."/>
            <person name="Lindquist E."/>
            <person name="Lipzen A."/>
            <person name="Maire R."/>
            <person name="Meier B."/>
            <person name="Mihaltcheva S."/>
            <person name="Molinier V."/>
            <person name="Murat C."/>
            <person name="Poggeler S."/>
            <person name="Quandt C.A."/>
            <person name="Sperisen C."/>
            <person name="Tritt A."/>
            <person name="Tisserant E."/>
            <person name="Crous P.W."/>
            <person name="Henrissat B."/>
            <person name="Nehls U."/>
            <person name="Egli S."/>
            <person name="Spatafora J.W."/>
            <person name="Grigoriev I.V."/>
            <person name="Martin F.M."/>
        </authorList>
    </citation>
    <scope>NUCLEOTIDE SEQUENCE [LARGE SCALE GENOMIC DNA]</scope>
    <source>
        <strain evidence="2 3">CBS 207.34</strain>
    </source>
</reference>
<dbReference type="OrthoDB" id="10517132at2759"/>
<evidence type="ECO:0000313" key="2">
    <source>
        <dbReference type="EMBL" id="OCL14920.1"/>
    </source>
</evidence>
<feature type="compositionally biased region" description="Basic residues" evidence="1">
    <location>
        <begin position="172"/>
        <end position="184"/>
    </location>
</feature>
<keyword evidence="3" id="KW-1185">Reference proteome</keyword>
<evidence type="ECO:0000256" key="1">
    <source>
        <dbReference type="SAM" id="MobiDB-lite"/>
    </source>
</evidence>
<proteinExistence type="predicted"/>
<feature type="compositionally biased region" description="Polar residues" evidence="1">
    <location>
        <begin position="112"/>
        <end position="123"/>
    </location>
</feature>
<dbReference type="Proteomes" id="UP000250140">
    <property type="component" value="Unassembled WGS sequence"/>
</dbReference>
<accession>A0A8E2FD05</accession>
<dbReference type="AlphaFoldDB" id="A0A8E2FD05"/>
<protein>
    <submittedName>
        <fullName evidence="2">Uncharacterized protein</fullName>
    </submittedName>
</protein>
<name>A0A8E2FD05_9PEZI</name>
<feature type="compositionally biased region" description="Low complexity" evidence="1">
    <location>
        <begin position="16"/>
        <end position="36"/>
    </location>
</feature>
<sequence length="198" mass="22368">MSLVCREQSQETLQRSSPAPTSATTPDGTTTTTTATDYDETEPACDKTDGWIKPPLKTPTPSFQDDGLERTDQYVFQYMAPLGHLPPARLIREIRAQELECFIGQDRRKQSTSRLVSRPASSTIDDELGSSVRGLQQQSTVASLRIRANGSSLSKDRRKRSSRSTNPDQNQRAHHLRDRNRRAISGREHVSMKRWQSR</sequence>
<feature type="compositionally biased region" description="Polar residues" evidence="1">
    <location>
        <begin position="133"/>
        <end position="142"/>
    </location>
</feature>
<gene>
    <name evidence="2" type="ORF">AOQ84DRAFT_228903</name>
</gene>
<organism evidence="2 3">
    <name type="scientific">Glonium stellatum</name>
    <dbReference type="NCBI Taxonomy" id="574774"/>
    <lineage>
        <taxon>Eukaryota</taxon>
        <taxon>Fungi</taxon>
        <taxon>Dikarya</taxon>
        <taxon>Ascomycota</taxon>
        <taxon>Pezizomycotina</taxon>
        <taxon>Dothideomycetes</taxon>
        <taxon>Pleosporomycetidae</taxon>
        <taxon>Gloniales</taxon>
        <taxon>Gloniaceae</taxon>
        <taxon>Glonium</taxon>
    </lineage>
</organism>